<dbReference type="InterPro" id="IPR032319">
    <property type="entry name" value="CLP1_P"/>
</dbReference>
<reference evidence="7" key="1">
    <citation type="submission" date="2020-11" db="EMBL/GenBank/DDBJ databases">
        <authorList>
            <person name="Tran Van P."/>
        </authorList>
    </citation>
    <scope>NUCLEOTIDE SEQUENCE</scope>
</reference>
<keyword evidence="5" id="KW-0067">ATP-binding</keyword>
<dbReference type="PANTHER" id="PTHR12755:SF3">
    <property type="entry name" value="POLYNUCLEOTIDE 5'-HYDROXYL-KINASE NOL9"/>
    <property type="match status" value="1"/>
</dbReference>
<evidence type="ECO:0000259" key="6">
    <source>
        <dbReference type="Pfam" id="PF16575"/>
    </source>
</evidence>
<keyword evidence="4" id="KW-0418">Kinase</keyword>
<proteinExistence type="inferred from homology"/>
<dbReference type="PANTHER" id="PTHR12755">
    <property type="entry name" value="CLEAVAGE/POLYADENYLATION FACTOR IA SUBUNIT CLP1P"/>
    <property type="match status" value="1"/>
</dbReference>
<gene>
    <name evidence="7" type="ORF">ONB1V03_LOCUS7051</name>
</gene>
<dbReference type="GO" id="GO:0051731">
    <property type="term" value="F:polynucleotide 5'-hydroxyl-kinase activity"/>
    <property type="evidence" value="ECO:0007669"/>
    <property type="project" value="InterPro"/>
</dbReference>
<evidence type="ECO:0000256" key="1">
    <source>
        <dbReference type="ARBA" id="ARBA00011003"/>
    </source>
</evidence>
<comment type="similarity">
    <text evidence="1">Belongs to the Clp1 family. NOL9/GRC3 subfamily.</text>
</comment>
<dbReference type="EMBL" id="CAJPVJ010003428">
    <property type="protein sequence ID" value="CAG2167548.1"/>
    <property type="molecule type" value="Genomic_DNA"/>
</dbReference>
<dbReference type="SUPFAM" id="SSF52540">
    <property type="entry name" value="P-loop containing nucleoside triphosphate hydrolases"/>
    <property type="match status" value="1"/>
</dbReference>
<dbReference type="Proteomes" id="UP000728032">
    <property type="component" value="Unassembled WGS sequence"/>
</dbReference>
<keyword evidence="2" id="KW-0808">Transferase</keyword>
<dbReference type="GO" id="GO:0005634">
    <property type="term" value="C:nucleus"/>
    <property type="evidence" value="ECO:0007669"/>
    <property type="project" value="TreeGrafter"/>
</dbReference>
<keyword evidence="3" id="KW-0547">Nucleotide-binding</keyword>
<evidence type="ECO:0000256" key="3">
    <source>
        <dbReference type="ARBA" id="ARBA00022741"/>
    </source>
</evidence>
<evidence type="ECO:0000256" key="5">
    <source>
        <dbReference type="ARBA" id="ARBA00022840"/>
    </source>
</evidence>
<dbReference type="Gene3D" id="3.40.50.300">
    <property type="entry name" value="P-loop containing nucleotide triphosphate hydrolases"/>
    <property type="match status" value="1"/>
</dbReference>
<dbReference type="AlphaFoldDB" id="A0A7R9LWE1"/>
<organism evidence="7">
    <name type="scientific">Oppiella nova</name>
    <dbReference type="NCBI Taxonomy" id="334625"/>
    <lineage>
        <taxon>Eukaryota</taxon>
        <taxon>Metazoa</taxon>
        <taxon>Ecdysozoa</taxon>
        <taxon>Arthropoda</taxon>
        <taxon>Chelicerata</taxon>
        <taxon>Arachnida</taxon>
        <taxon>Acari</taxon>
        <taxon>Acariformes</taxon>
        <taxon>Sarcoptiformes</taxon>
        <taxon>Oribatida</taxon>
        <taxon>Brachypylina</taxon>
        <taxon>Oppioidea</taxon>
        <taxon>Oppiidae</taxon>
        <taxon>Oppiella</taxon>
    </lineage>
</organism>
<keyword evidence="8" id="KW-1185">Reference proteome</keyword>
<name>A0A7R9LWE1_9ACAR</name>
<evidence type="ECO:0000256" key="2">
    <source>
        <dbReference type="ARBA" id="ARBA00022679"/>
    </source>
</evidence>
<evidence type="ECO:0000313" key="8">
    <source>
        <dbReference type="Proteomes" id="UP000728032"/>
    </source>
</evidence>
<dbReference type="InterPro" id="IPR027417">
    <property type="entry name" value="P-loop_NTPase"/>
</dbReference>
<evidence type="ECO:0000256" key="4">
    <source>
        <dbReference type="ARBA" id="ARBA00022777"/>
    </source>
</evidence>
<protein>
    <recommendedName>
        <fullName evidence="6">Clp1 P-loop domain-containing protein</fullName>
    </recommendedName>
</protein>
<sequence length="483" mass="54042">MPRLRPKPKTITGHIDGRKYSSLWFAVKAVHSSKLLANNSSQLNHNYLSFNGFMDNKAEDGLKNLSLNHMDSSDDNCDQQMATNQRNVSKDSGVKVVEVNDKMALVLVANEDLEYELGCGCVRFTLLSHNFDVHMNGFTLTTDKSVEMMAVFGHKVTIKCQNNGHNAQTINDLMTKVETLGAKDSEAVMSQLKDNLCVILVEKLCLSSLLYLETVDNFKPLSMKSESTWFDMRSVGTNGFESIKVWDKLFDDLQFGANDVIVVTGGTNVGKSSLIRHLINRYLNKRDTECMYLDCDPGQSEFSTSAQLGLTRIQSPVLCSTAMNVIKHKPLMACSVGATTPSKAANLYISSVYNLVNFYQKDLQSKGPLFVNTMGWTRDLGLALLTDTIKIALPTHVIQMNSTADQSVNIGFDLTPESVKRFNGYRYSGSDRTRSLKYKLSIIESNNKRSKKSQTTRDLQQLSYMSQMPDIAFKPFFAMTPYK</sequence>
<dbReference type="EMBL" id="OC918253">
    <property type="protein sequence ID" value="CAD7649018.1"/>
    <property type="molecule type" value="Genomic_DNA"/>
</dbReference>
<accession>A0A7R9LWE1</accession>
<dbReference type="InterPro" id="IPR045116">
    <property type="entry name" value="Clp1/Grc3"/>
</dbReference>
<dbReference type="OrthoDB" id="6515454at2759"/>
<evidence type="ECO:0000313" key="7">
    <source>
        <dbReference type="EMBL" id="CAD7649018.1"/>
    </source>
</evidence>
<dbReference type="Pfam" id="PF16575">
    <property type="entry name" value="CLP1_P"/>
    <property type="match status" value="1"/>
</dbReference>
<dbReference type="GO" id="GO:0005524">
    <property type="term" value="F:ATP binding"/>
    <property type="evidence" value="ECO:0007669"/>
    <property type="project" value="UniProtKB-KW"/>
</dbReference>
<dbReference type="GO" id="GO:0000448">
    <property type="term" value="P:cleavage in ITS2 between 5.8S rRNA and LSU-rRNA of tricistronic rRNA transcript (SSU-rRNA, 5.8S rRNA, LSU-rRNA)"/>
    <property type="evidence" value="ECO:0007669"/>
    <property type="project" value="TreeGrafter"/>
</dbReference>
<feature type="domain" description="Clp1 P-loop" evidence="6">
    <location>
        <begin position="265"/>
        <end position="406"/>
    </location>
</feature>